<dbReference type="PRINTS" id="PR00906">
    <property type="entry name" value="SECA"/>
</dbReference>
<evidence type="ECO:0000259" key="20">
    <source>
        <dbReference type="PROSITE" id="PS51196"/>
    </source>
</evidence>
<evidence type="ECO:0000256" key="7">
    <source>
        <dbReference type="ARBA" id="ARBA00022741"/>
    </source>
</evidence>
<keyword evidence="13 15" id="KW-0472">Membrane</keyword>
<feature type="domain" description="SecA family profile" evidence="20">
    <location>
        <begin position="54"/>
        <end position="623"/>
    </location>
</feature>
<dbReference type="Pfam" id="PF21090">
    <property type="entry name" value="P-loop_SecA"/>
    <property type="match status" value="1"/>
</dbReference>
<evidence type="ECO:0000256" key="15">
    <source>
        <dbReference type="HAMAP-Rule" id="MF_01382"/>
    </source>
</evidence>
<feature type="region of interest" description="Disordered" evidence="17">
    <location>
        <begin position="838"/>
        <end position="887"/>
    </location>
</feature>
<dbReference type="GO" id="GO:0005886">
    <property type="term" value="C:plasma membrane"/>
    <property type="evidence" value="ECO:0007669"/>
    <property type="project" value="UniProtKB-SubCell"/>
</dbReference>
<evidence type="ECO:0000256" key="8">
    <source>
        <dbReference type="ARBA" id="ARBA00022833"/>
    </source>
</evidence>
<keyword evidence="22" id="KW-1185">Reference proteome</keyword>
<dbReference type="GO" id="GO:0008564">
    <property type="term" value="F:protein-exporting ATPase activity"/>
    <property type="evidence" value="ECO:0007669"/>
    <property type="project" value="UniProtKB-EC"/>
</dbReference>
<comment type="caution">
    <text evidence="21">The sequence shown here is derived from an EMBL/GenBank/DDBJ whole genome shotgun (WGS) entry which is preliminary data.</text>
</comment>
<proteinExistence type="inferred from homology"/>
<dbReference type="Gene3D" id="3.90.1440.10">
    <property type="entry name" value="SecA, preprotein cross-linking domain"/>
    <property type="match status" value="1"/>
</dbReference>
<dbReference type="FunFam" id="3.90.1440.10:FF:000001">
    <property type="entry name" value="Preprotein translocase subunit SecA"/>
    <property type="match status" value="1"/>
</dbReference>
<evidence type="ECO:0000256" key="2">
    <source>
        <dbReference type="ARBA" id="ARBA00007650"/>
    </source>
</evidence>
<reference evidence="21 22" key="1">
    <citation type="submission" date="2018-07" db="EMBL/GenBank/DDBJ databases">
        <title>Genomic Encyclopedia of Type Strains, Phase III (KMG-III): the genomes of soil and plant-associated and newly described type strains.</title>
        <authorList>
            <person name="Whitman W."/>
        </authorList>
    </citation>
    <scope>NUCLEOTIDE SEQUENCE [LARGE SCALE GENOMIC DNA]</scope>
    <source>
        <strain evidence="21 22">CECT 7506</strain>
    </source>
</reference>
<comment type="catalytic activity">
    <reaction evidence="14 15">
        <text>ATP + H2O + cellular proteinSide 1 = ADP + phosphate + cellular proteinSide 2.</text>
        <dbReference type="EC" id="7.4.2.8"/>
    </reaction>
</comment>
<keyword evidence="11 15" id="KW-1278">Translocase</keyword>
<dbReference type="Pfam" id="PF02810">
    <property type="entry name" value="SEC-C"/>
    <property type="match status" value="1"/>
</dbReference>
<evidence type="ECO:0000313" key="21">
    <source>
        <dbReference type="EMBL" id="RCW44804.1"/>
    </source>
</evidence>
<evidence type="ECO:0000259" key="18">
    <source>
        <dbReference type="PROSITE" id="PS51192"/>
    </source>
</evidence>
<gene>
    <name evidence="15" type="primary">secA</name>
    <name evidence="21" type="ORF">DFP97_11129</name>
</gene>
<keyword evidence="4 15" id="KW-1003">Cell membrane</keyword>
<dbReference type="InterPro" id="IPR011116">
    <property type="entry name" value="SecA_Wing/Scaffold"/>
</dbReference>
<dbReference type="PROSITE" id="PS01312">
    <property type="entry name" value="SECA"/>
    <property type="match status" value="1"/>
</dbReference>
<dbReference type="InterPro" id="IPR011130">
    <property type="entry name" value="SecA_preprotein_X-link_dom"/>
</dbReference>
<dbReference type="InterPro" id="IPR020937">
    <property type="entry name" value="SecA_CS"/>
</dbReference>
<protein>
    <recommendedName>
        <fullName evidence="15 16">Protein translocase subunit SecA</fullName>
        <ecNumber evidence="15">7.4.2.8</ecNumber>
    </recommendedName>
</protein>
<dbReference type="NCBIfam" id="TIGR00963">
    <property type="entry name" value="secA"/>
    <property type="match status" value="1"/>
</dbReference>
<dbReference type="Pfam" id="PF07516">
    <property type="entry name" value="SecA_SW"/>
    <property type="match status" value="1"/>
</dbReference>
<organism evidence="21 22">
    <name type="scientific">Paenibacillus prosopidis</name>
    <dbReference type="NCBI Taxonomy" id="630520"/>
    <lineage>
        <taxon>Bacteria</taxon>
        <taxon>Bacillati</taxon>
        <taxon>Bacillota</taxon>
        <taxon>Bacilli</taxon>
        <taxon>Bacillales</taxon>
        <taxon>Paenibacillaceae</taxon>
        <taxon>Paenibacillus</taxon>
    </lineage>
</organism>
<dbReference type="Pfam" id="PF01043">
    <property type="entry name" value="SecA_PP_bind"/>
    <property type="match status" value="1"/>
</dbReference>
<feature type="binding site" evidence="15">
    <location>
        <begin position="156"/>
        <end position="160"/>
    </location>
    <ligand>
        <name>ATP</name>
        <dbReference type="ChEBI" id="CHEBI:30616"/>
    </ligand>
</feature>
<dbReference type="NCBIfam" id="NF006630">
    <property type="entry name" value="PRK09200.1"/>
    <property type="match status" value="1"/>
</dbReference>
<dbReference type="InterPro" id="IPR027417">
    <property type="entry name" value="P-loop_NTPase"/>
</dbReference>
<comment type="subcellular location">
    <subcellularLocation>
        <location evidence="15">Cell membrane</location>
        <topology evidence="15">Peripheral membrane protein</topology>
        <orientation evidence="15">Cytoplasmic side</orientation>
    </subcellularLocation>
    <subcellularLocation>
        <location evidence="15">Cytoplasm</location>
    </subcellularLocation>
    <text evidence="15">Distribution is 50-50.</text>
</comment>
<dbReference type="GO" id="GO:0005829">
    <property type="term" value="C:cytosol"/>
    <property type="evidence" value="ECO:0007669"/>
    <property type="project" value="TreeGrafter"/>
</dbReference>
<evidence type="ECO:0000256" key="10">
    <source>
        <dbReference type="ARBA" id="ARBA00022927"/>
    </source>
</evidence>
<evidence type="ECO:0000256" key="14">
    <source>
        <dbReference type="ARBA" id="ARBA00034006"/>
    </source>
</evidence>
<keyword evidence="6" id="KW-0479">Metal-binding</keyword>
<dbReference type="EMBL" id="QPJD01000011">
    <property type="protein sequence ID" value="RCW44804.1"/>
    <property type="molecule type" value="Genomic_DNA"/>
</dbReference>
<evidence type="ECO:0000256" key="16">
    <source>
        <dbReference type="RuleBase" id="RU003874"/>
    </source>
</evidence>
<dbReference type="Proteomes" id="UP000252415">
    <property type="component" value="Unassembled WGS sequence"/>
</dbReference>
<dbReference type="PANTHER" id="PTHR30612:SF0">
    <property type="entry name" value="CHLOROPLAST PROTEIN-TRANSPORTING ATPASE"/>
    <property type="match status" value="1"/>
</dbReference>
<dbReference type="SMART" id="SM00957">
    <property type="entry name" value="SecA_DEAD"/>
    <property type="match status" value="1"/>
</dbReference>
<dbReference type="PROSITE" id="PS51192">
    <property type="entry name" value="HELICASE_ATP_BIND_1"/>
    <property type="match status" value="1"/>
</dbReference>
<dbReference type="InterPro" id="IPR001650">
    <property type="entry name" value="Helicase_C-like"/>
</dbReference>
<dbReference type="SUPFAM" id="SSF81886">
    <property type="entry name" value="Helical scaffold and wing domains of SecA"/>
    <property type="match status" value="1"/>
</dbReference>
<dbReference type="HAMAP" id="MF_01382">
    <property type="entry name" value="SecA"/>
    <property type="match status" value="1"/>
</dbReference>
<dbReference type="AlphaFoldDB" id="A0A368VSU5"/>
<evidence type="ECO:0000256" key="4">
    <source>
        <dbReference type="ARBA" id="ARBA00022475"/>
    </source>
</evidence>
<dbReference type="PROSITE" id="PS51196">
    <property type="entry name" value="SECA_MOTOR_DEAD"/>
    <property type="match status" value="1"/>
</dbReference>
<evidence type="ECO:0000256" key="12">
    <source>
        <dbReference type="ARBA" id="ARBA00023010"/>
    </source>
</evidence>
<keyword evidence="8" id="KW-0862">Zinc</keyword>
<evidence type="ECO:0000256" key="1">
    <source>
        <dbReference type="ARBA" id="ARBA00001947"/>
    </source>
</evidence>
<keyword evidence="7 15" id="KW-0547">Nucleotide-binding</keyword>
<comment type="cofactor">
    <cofactor evidence="1">
        <name>Zn(2+)</name>
        <dbReference type="ChEBI" id="CHEBI:29105"/>
    </cofactor>
</comment>
<dbReference type="InterPro" id="IPR004027">
    <property type="entry name" value="SEC_C_motif"/>
</dbReference>
<dbReference type="InterPro" id="IPR036266">
    <property type="entry name" value="SecA_Wing/Scaffold_sf"/>
</dbReference>
<evidence type="ECO:0000256" key="6">
    <source>
        <dbReference type="ARBA" id="ARBA00022723"/>
    </source>
</evidence>
<dbReference type="Gene3D" id="3.40.50.300">
    <property type="entry name" value="P-loop containing nucleotide triphosphate hydrolases"/>
    <property type="match status" value="3"/>
</dbReference>
<evidence type="ECO:0000256" key="17">
    <source>
        <dbReference type="SAM" id="MobiDB-lite"/>
    </source>
</evidence>
<evidence type="ECO:0000259" key="19">
    <source>
        <dbReference type="PROSITE" id="PS51194"/>
    </source>
</evidence>
<dbReference type="GO" id="GO:0006605">
    <property type="term" value="P:protein targeting"/>
    <property type="evidence" value="ECO:0007669"/>
    <property type="project" value="UniProtKB-UniRule"/>
</dbReference>
<dbReference type="FunFam" id="3.40.50.300:FF:000334">
    <property type="entry name" value="Protein translocase subunit SecA"/>
    <property type="match status" value="1"/>
</dbReference>
<name>A0A368VSU5_9BACL</name>
<sequence>MNKANCHYTYTNEPFLLFGERLFLFKGPRCGVVYKLLQFKDRGVITKGATEDMLGLVKKIFGDPNEREVKRLTRTVEEINAMESKFTSLSDEALRAKTDEFKMRIEKGETLDDLLPEAFATVREASKRTLGMRHFDVQLLGGMALHEGKIAEMKTGEGKTLVATLPVYLNALLGKGVHVITVNNYLAQRDSEIMGQIYEFLGMTVGCNVHGLSHEEKQHAYACDITHGTNNEFGFDYLRDNMVLYKEQMVQRPLYFAIIDEVDSILVDEARTPLIISGQAAKSTELYFAADRFVSRLKAEEDYTIDVKLRNVTLTEAGVEKAERAFQIENLFDHANVLINHHVEQALKANFIMRRDVDYVVQEDEVVIVDEFTGRLMSGRRYSDGLHQAIEAKEQLKVQNESMTLATITFQNYFRMYRKLAGMTGTAKTEEEEFKRIYGLDVIQVPTNRSMIRKDLPDVVYKSENGKFKAVVEEIVARHSKNQPVLVGTISIENSEKLADMLKRRGIAHKVLNAKFHAEEAEIISRAGQAGSVTIATNMAGRGTDILLGDTVADIGGLHIIGTERHESRRIDNQLRGRSGRQGDPGSTQFYLSLEDELMRRFGSENIMGMMDKLGLDEDQPIESRMISRAIESAQKRVEGNNFDIRKVVLQYDDVMNQQREVIYKQRRDILGSENIRKEVMDMIKPVIDRIVEAHCAEDIPEEWDLQAIVDYAHATFLQEGTLTKEVLWGKEKEEIIDFIYKKVVEYYDQREEELGPETMREFEKVVVLRAVDSKWMDHIDAMDQLRQGIHLRAYGGTDPLREYQFEGFEMFKEMIENIQEEVAKYIMKARVESNLERQEVAKGQTTTTSGGGEAQEKRPAKREERVGRNDSCPCGSGKKYKQCHGK</sequence>
<dbReference type="InterPro" id="IPR000185">
    <property type="entry name" value="SecA"/>
</dbReference>
<dbReference type="Gene3D" id="1.10.3060.10">
    <property type="entry name" value="Helical scaffold and wing domains of SecA"/>
    <property type="match status" value="1"/>
</dbReference>
<dbReference type="SMART" id="SM00958">
    <property type="entry name" value="SecA_PP_bind"/>
    <property type="match status" value="1"/>
</dbReference>
<evidence type="ECO:0000256" key="11">
    <source>
        <dbReference type="ARBA" id="ARBA00022967"/>
    </source>
</evidence>
<dbReference type="FunFam" id="1.10.3060.10:FF:000002">
    <property type="entry name" value="Preprotein translocase subunit SecA"/>
    <property type="match status" value="1"/>
</dbReference>
<evidence type="ECO:0000313" key="22">
    <source>
        <dbReference type="Proteomes" id="UP000252415"/>
    </source>
</evidence>
<feature type="binding site" evidence="15">
    <location>
        <position position="138"/>
    </location>
    <ligand>
        <name>ATP</name>
        <dbReference type="ChEBI" id="CHEBI:30616"/>
    </ligand>
</feature>
<keyword evidence="5 15" id="KW-0963">Cytoplasm</keyword>
<dbReference type="PROSITE" id="PS51194">
    <property type="entry name" value="HELICASE_CTER"/>
    <property type="match status" value="1"/>
</dbReference>
<evidence type="ECO:0000256" key="9">
    <source>
        <dbReference type="ARBA" id="ARBA00022840"/>
    </source>
</evidence>
<dbReference type="EC" id="7.4.2.8" evidence="15"/>
<dbReference type="InterPro" id="IPR036670">
    <property type="entry name" value="SecA_X-link_sf"/>
</dbReference>
<evidence type="ECO:0000256" key="13">
    <source>
        <dbReference type="ARBA" id="ARBA00023136"/>
    </source>
</evidence>
<dbReference type="PANTHER" id="PTHR30612">
    <property type="entry name" value="SECA INNER MEMBRANE COMPONENT OF SEC PROTEIN SECRETION SYSTEM"/>
    <property type="match status" value="1"/>
</dbReference>
<dbReference type="InterPro" id="IPR044722">
    <property type="entry name" value="SecA_SF2_C"/>
</dbReference>
<dbReference type="SUPFAM" id="SSF81767">
    <property type="entry name" value="Pre-protein crosslinking domain of SecA"/>
    <property type="match status" value="1"/>
</dbReference>
<dbReference type="InterPro" id="IPR011115">
    <property type="entry name" value="SecA_DEAD"/>
</dbReference>
<dbReference type="SMART" id="SM00490">
    <property type="entry name" value="HELICc"/>
    <property type="match status" value="1"/>
</dbReference>
<dbReference type="GO" id="GO:0043952">
    <property type="term" value="P:protein transport by the Sec complex"/>
    <property type="evidence" value="ECO:0007669"/>
    <property type="project" value="TreeGrafter"/>
</dbReference>
<comment type="subunit">
    <text evidence="15">Monomer and homodimer. Part of the essential Sec protein translocation apparatus which comprises SecA, SecYEG and auxiliary proteins SecDF. Other proteins may also be involved.</text>
</comment>
<dbReference type="NCBIfam" id="NF009538">
    <property type="entry name" value="PRK12904.1"/>
    <property type="match status" value="1"/>
</dbReference>
<feature type="compositionally biased region" description="Basic and acidic residues" evidence="17">
    <location>
        <begin position="855"/>
        <end position="869"/>
    </location>
</feature>
<evidence type="ECO:0000256" key="5">
    <source>
        <dbReference type="ARBA" id="ARBA00022490"/>
    </source>
</evidence>
<evidence type="ECO:0000256" key="3">
    <source>
        <dbReference type="ARBA" id="ARBA00022448"/>
    </source>
</evidence>
<dbReference type="SUPFAM" id="SSF52540">
    <property type="entry name" value="P-loop containing nucleoside triphosphate hydrolases"/>
    <property type="match status" value="2"/>
</dbReference>
<dbReference type="CDD" id="cd18803">
    <property type="entry name" value="SF2_C_secA"/>
    <property type="match status" value="1"/>
</dbReference>
<dbReference type="Pfam" id="PF07517">
    <property type="entry name" value="SecA_DEAD"/>
    <property type="match status" value="1"/>
</dbReference>
<dbReference type="FunFam" id="3.40.50.300:FF:000429">
    <property type="entry name" value="Preprotein translocase subunit SecA"/>
    <property type="match status" value="1"/>
</dbReference>
<keyword evidence="10 15" id="KW-0653">Protein transport</keyword>
<keyword evidence="9 15" id="KW-0067">ATP-binding</keyword>
<dbReference type="GO" id="GO:0065002">
    <property type="term" value="P:intracellular protein transmembrane transport"/>
    <property type="evidence" value="ECO:0007669"/>
    <property type="project" value="UniProtKB-UniRule"/>
</dbReference>
<dbReference type="GO" id="GO:0005524">
    <property type="term" value="F:ATP binding"/>
    <property type="evidence" value="ECO:0007669"/>
    <property type="project" value="UniProtKB-UniRule"/>
</dbReference>
<comment type="function">
    <text evidence="15">Part of the Sec protein translocase complex. Interacts with the SecYEG preprotein conducting channel. Has a central role in coupling the hydrolysis of ATP to the transfer of proteins into and across the cell membrane, serving as an ATP-driven molecular motor driving the stepwise translocation of polypeptide chains across the membrane.</text>
</comment>
<dbReference type="CDD" id="cd17928">
    <property type="entry name" value="DEXDc_SecA"/>
    <property type="match status" value="1"/>
</dbReference>
<keyword evidence="3 15" id="KW-0813">Transport</keyword>
<comment type="similarity">
    <text evidence="2 15 16">Belongs to the SecA family.</text>
</comment>
<accession>A0A368VSU5</accession>
<dbReference type="GO" id="GO:0017038">
    <property type="term" value="P:protein import"/>
    <property type="evidence" value="ECO:0007669"/>
    <property type="project" value="InterPro"/>
</dbReference>
<feature type="domain" description="Helicase C-terminal" evidence="19">
    <location>
        <begin position="467"/>
        <end position="649"/>
    </location>
</feature>
<dbReference type="InterPro" id="IPR014018">
    <property type="entry name" value="SecA_motor_DEAD"/>
</dbReference>
<feature type="binding site" evidence="15">
    <location>
        <position position="545"/>
    </location>
    <ligand>
        <name>ATP</name>
        <dbReference type="ChEBI" id="CHEBI:30616"/>
    </ligand>
</feature>
<dbReference type="GO" id="GO:0046872">
    <property type="term" value="F:metal ion binding"/>
    <property type="evidence" value="ECO:0007669"/>
    <property type="project" value="UniProtKB-KW"/>
</dbReference>
<keyword evidence="12 15" id="KW-0811">Translocation</keyword>
<dbReference type="InterPro" id="IPR014001">
    <property type="entry name" value="Helicase_ATP-bd"/>
</dbReference>
<feature type="domain" description="Helicase ATP-binding" evidence="18">
    <location>
        <begin position="140"/>
        <end position="310"/>
    </location>
</feature>
<dbReference type="GO" id="GO:0031522">
    <property type="term" value="C:cell envelope Sec protein transport complex"/>
    <property type="evidence" value="ECO:0007669"/>
    <property type="project" value="TreeGrafter"/>
</dbReference>